<dbReference type="PROSITE" id="PS50949">
    <property type="entry name" value="HTH_GNTR"/>
    <property type="match status" value="1"/>
</dbReference>
<gene>
    <name evidence="5" type="ORF">AWB68_01274</name>
</gene>
<dbReference type="SMART" id="SM00866">
    <property type="entry name" value="UTRA"/>
    <property type="match status" value="1"/>
</dbReference>
<dbReference type="InterPro" id="IPR028978">
    <property type="entry name" value="Chorismate_lyase_/UTRA_dom_sf"/>
</dbReference>
<dbReference type="Gene3D" id="1.10.10.10">
    <property type="entry name" value="Winged helix-like DNA-binding domain superfamily/Winged helix DNA-binding domain"/>
    <property type="match status" value="1"/>
</dbReference>
<evidence type="ECO:0000313" key="5">
    <source>
        <dbReference type="EMBL" id="SAL27068.1"/>
    </source>
</evidence>
<evidence type="ECO:0000259" key="4">
    <source>
        <dbReference type="PROSITE" id="PS50949"/>
    </source>
</evidence>
<organism evidence="5 6">
    <name type="scientific">Caballeronia choica</name>
    <dbReference type="NCBI Taxonomy" id="326476"/>
    <lineage>
        <taxon>Bacteria</taxon>
        <taxon>Pseudomonadati</taxon>
        <taxon>Pseudomonadota</taxon>
        <taxon>Betaproteobacteria</taxon>
        <taxon>Burkholderiales</taxon>
        <taxon>Burkholderiaceae</taxon>
        <taxon>Caballeronia</taxon>
    </lineage>
</organism>
<protein>
    <submittedName>
        <fullName evidence="5">GntR family transcriptional regulator</fullName>
    </submittedName>
</protein>
<keyword evidence="6" id="KW-1185">Reference proteome</keyword>
<reference evidence="5" key="1">
    <citation type="submission" date="2016-01" db="EMBL/GenBank/DDBJ databases">
        <authorList>
            <person name="Peeters C."/>
        </authorList>
    </citation>
    <scope>NUCLEOTIDE SEQUENCE [LARGE SCALE GENOMIC DNA]</scope>
    <source>
        <strain evidence="5">LMG 22940</strain>
    </source>
</reference>
<keyword evidence="2" id="KW-0238">DNA-binding</keyword>
<dbReference type="PANTHER" id="PTHR44846">
    <property type="entry name" value="MANNOSYL-D-GLYCERATE TRANSPORT/METABOLISM SYSTEM REPRESSOR MNGR-RELATED"/>
    <property type="match status" value="1"/>
</dbReference>
<dbReference type="PRINTS" id="PR00035">
    <property type="entry name" value="HTHGNTR"/>
</dbReference>
<dbReference type="Proteomes" id="UP000054770">
    <property type="component" value="Unassembled WGS sequence"/>
</dbReference>
<dbReference type="InterPro" id="IPR050679">
    <property type="entry name" value="Bact_HTH_transcr_reg"/>
</dbReference>
<dbReference type="InterPro" id="IPR000524">
    <property type="entry name" value="Tscrpt_reg_HTH_GntR"/>
</dbReference>
<dbReference type="SUPFAM" id="SSF64288">
    <property type="entry name" value="Chorismate lyase-like"/>
    <property type="match status" value="1"/>
</dbReference>
<dbReference type="CDD" id="cd07377">
    <property type="entry name" value="WHTH_GntR"/>
    <property type="match status" value="1"/>
</dbReference>
<evidence type="ECO:0000313" key="6">
    <source>
        <dbReference type="Proteomes" id="UP000054770"/>
    </source>
</evidence>
<evidence type="ECO:0000256" key="3">
    <source>
        <dbReference type="ARBA" id="ARBA00023163"/>
    </source>
</evidence>
<evidence type="ECO:0000256" key="1">
    <source>
        <dbReference type="ARBA" id="ARBA00023015"/>
    </source>
</evidence>
<sequence length="276" mass="30072">MVLKIAPDTPPIVDRKLIAMNAYQDDPNAAVFAASSPRHLDLARALAEEIRNGRPPVGGLLPTEAELCAEWKLSRYAVRQAIQKLCSLGLVTRQAGVGTRVMSDRPQTRYTQSMDALADLVYYARGTTLQVSMRERMSASEADADLLRCAPGAKWLHIGGVRYSGSAAPEPIALVDIYVEATYGQLKGLAKTLDAPVHTMIEEQYGIKVTRVEQELQGLLIEGADAEALQVPSGSAGMRIVRTYFVRDNVIEVTTGVHPASRFSYSMTYHLTQAPG</sequence>
<dbReference type="RefSeq" id="WP_235028236.1">
    <property type="nucleotide sequence ID" value="NZ_FCON02000009.1"/>
</dbReference>
<dbReference type="Gene3D" id="3.40.1410.10">
    <property type="entry name" value="Chorismate lyase-like"/>
    <property type="match status" value="1"/>
</dbReference>
<dbReference type="GO" id="GO:0003700">
    <property type="term" value="F:DNA-binding transcription factor activity"/>
    <property type="evidence" value="ECO:0007669"/>
    <property type="project" value="InterPro"/>
</dbReference>
<keyword evidence="1" id="KW-0805">Transcription regulation</keyword>
<dbReference type="InterPro" id="IPR011663">
    <property type="entry name" value="UTRA"/>
</dbReference>
<comment type="caution">
    <text evidence="5">The sequence shown here is derived from an EMBL/GenBank/DDBJ whole genome shotgun (WGS) entry which is preliminary data.</text>
</comment>
<dbReference type="InterPro" id="IPR036390">
    <property type="entry name" value="WH_DNA-bd_sf"/>
</dbReference>
<keyword evidence="3" id="KW-0804">Transcription</keyword>
<proteinExistence type="predicted"/>
<dbReference type="Pfam" id="PF07702">
    <property type="entry name" value="UTRA"/>
    <property type="match status" value="1"/>
</dbReference>
<feature type="domain" description="HTH gntR-type" evidence="4">
    <location>
        <begin position="36"/>
        <end position="104"/>
    </location>
</feature>
<dbReference type="SMART" id="SM00345">
    <property type="entry name" value="HTH_GNTR"/>
    <property type="match status" value="1"/>
</dbReference>
<dbReference type="PANTHER" id="PTHR44846:SF1">
    <property type="entry name" value="MANNOSYL-D-GLYCERATE TRANSPORT_METABOLISM SYSTEM REPRESSOR MNGR-RELATED"/>
    <property type="match status" value="1"/>
</dbReference>
<dbReference type="EMBL" id="FCON02000009">
    <property type="protein sequence ID" value="SAL27068.1"/>
    <property type="molecule type" value="Genomic_DNA"/>
</dbReference>
<dbReference type="GO" id="GO:0003677">
    <property type="term" value="F:DNA binding"/>
    <property type="evidence" value="ECO:0007669"/>
    <property type="project" value="UniProtKB-KW"/>
</dbReference>
<name>A0A158G4J9_9BURK</name>
<dbReference type="InterPro" id="IPR036388">
    <property type="entry name" value="WH-like_DNA-bd_sf"/>
</dbReference>
<dbReference type="SUPFAM" id="SSF46785">
    <property type="entry name" value="Winged helix' DNA-binding domain"/>
    <property type="match status" value="1"/>
</dbReference>
<evidence type="ECO:0000256" key="2">
    <source>
        <dbReference type="ARBA" id="ARBA00023125"/>
    </source>
</evidence>
<dbReference type="Pfam" id="PF00392">
    <property type="entry name" value="GntR"/>
    <property type="match status" value="1"/>
</dbReference>
<dbReference type="AlphaFoldDB" id="A0A158G4J9"/>
<dbReference type="GO" id="GO:0045892">
    <property type="term" value="P:negative regulation of DNA-templated transcription"/>
    <property type="evidence" value="ECO:0007669"/>
    <property type="project" value="TreeGrafter"/>
</dbReference>
<accession>A0A158G4J9</accession>